<name>A0A3N2BFM5_9MICO</name>
<evidence type="ECO:0000256" key="2">
    <source>
        <dbReference type="SAM" id="SignalP"/>
    </source>
</evidence>
<feature type="signal peptide" evidence="2">
    <location>
        <begin position="1"/>
        <end position="21"/>
    </location>
</feature>
<protein>
    <recommendedName>
        <fullName evidence="5">Peptidase YpeB-like protein</fullName>
    </recommendedName>
</protein>
<feature type="compositionally biased region" description="Acidic residues" evidence="1">
    <location>
        <begin position="29"/>
        <end position="79"/>
    </location>
</feature>
<organism evidence="3 4">
    <name type="scientific">Bogoriella caseilytica</name>
    <dbReference type="NCBI Taxonomy" id="56055"/>
    <lineage>
        <taxon>Bacteria</taxon>
        <taxon>Bacillati</taxon>
        <taxon>Actinomycetota</taxon>
        <taxon>Actinomycetes</taxon>
        <taxon>Micrococcales</taxon>
        <taxon>Bogoriellaceae</taxon>
        <taxon>Bogoriella</taxon>
    </lineage>
</organism>
<evidence type="ECO:0000256" key="1">
    <source>
        <dbReference type="SAM" id="MobiDB-lite"/>
    </source>
</evidence>
<evidence type="ECO:0000313" key="3">
    <source>
        <dbReference type="EMBL" id="ROR74020.1"/>
    </source>
</evidence>
<dbReference type="RefSeq" id="WP_123304364.1">
    <property type="nucleotide sequence ID" value="NZ_RKHK01000001.1"/>
</dbReference>
<gene>
    <name evidence="3" type="ORF">EDD31_2416</name>
</gene>
<accession>A0A3N2BFM5</accession>
<dbReference type="AlphaFoldDB" id="A0A3N2BFM5"/>
<keyword evidence="2" id="KW-0732">Signal</keyword>
<dbReference type="EMBL" id="RKHK01000001">
    <property type="protein sequence ID" value="ROR74020.1"/>
    <property type="molecule type" value="Genomic_DNA"/>
</dbReference>
<comment type="caution">
    <text evidence="3">The sequence shown here is derived from an EMBL/GenBank/DDBJ whole genome shotgun (WGS) entry which is preliminary data.</text>
</comment>
<feature type="region of interest" description="Disordered" evidence="1">
    <location>
        <begin position="29"/>
        <end position="89"/>
    </location>
</feature>
<dbReference type="OrthoDB" id="5073952at2"/>
<reference evidence="3 4" key="1">
    <citation type="submission" date="2018-11" db="EMBL/GenBank/DDBJ databases">
        <title>Sequencing the genomes of 1000 actinobacteria strains.</title>
        <authorList>
            <person name="Klenk H.-P."/>
        </authorList>
    </citation>
    <scope>NUCLEOTIDE SEQUENCE [LARGE SCALE GENOMIC DNA]</scope>
    <source>
        <strain evidence="3 4">DSM 11294</strain>
    </source>
</reference>
<evidence type="ECO:0000313" key="4">
    <source>
        <dbReference type="Proteomes" id="UP000280668"/>
    </source>
</evidence>
<dbReference type="Proteomes" id="UP000280668">
    <property type="component" value="Unassembled WGS sequence"/>
</dbReference>
<evidence type="ECO:0008006" key="5">
    <source>
        <dbReference type="Google" id="ProtNLM"/>
    </source>
</evidence>
<sequence>MNRTARASAVSIALATGLVLAACGQDADDNAAEFEPDDAATQDEAPADDDTDTSDDDATGDDAAGDDTAGDDAADDDTTGDTSGAAGDIPAEYDGVLAAIDLAASEVGGPAFELDEDDGRWEIYVSLDGREVEVAVNREGTEILGQEPDDDGLDSDEQALLEAAGEVTMADALRLAIVEHGGTAEVEEIEVSSRDGLPVWSVEFRDSVDVYVDPAAQEVVHVDR</sequence>
<keyword evidence="4" id="KW-1185">Reference proteome</keyword>
<proteinExistence type="predicted"/>
<dbReference type="PROSITE" id="PS51257">
    <property type="entry name" value="PROKAR_LIPOPROTEIN"/>
    <property type="match status" value="1"/>
</dbReference>
<feature type="chain" id="PRO_5038860774" description="Peptidase YpeB-like protein" evidence="2">
    <location>
        <begin position="22"/>
        <end position="224"/>
    </location>
</feature>
<dbReference type="Gene3D" id="3.10.450.40">
    <property type="match status" value="1"/>
</dbReference>